<organism evidence="2 3">
    <name type="scientific">Nyssa sinensis</name>
    <dbReference type="NCBI Taxonomy" id="561372"/>
    <lineage>
        <taxon>Eukaryota</taxon>
        <taxon>Viridiplantae</taxon>
        <taxon>Streptophyta</taxon>
        <taxon>Embryophyta</taxon>
        <taxon>Tracheophyta</taxon>
        <taxon>Spermatophyta</taxon>
        <taxon>Magnoliopsida</taxon>
        <taxon>eudicotyledons</taxon>
        <taxon>Gunneridae</taxon>
        <taxon>Pentapetalae</taxon>
        <taxon>asterids</taxon>
        <taxon>Cornales</taxon>
        <taxon>Nyssaceae</taxon>
        <taxon>Nyssa</taxon>
    </lineage>
</organism>
<sequence>MTLAKGLARLGLTRAYSTPSHRVDCTFPFAVLGQGVVVGRLAITHLSIPHYLLLFNIIDSPPPPLSLSLSLSHSQNTKNSGYLTSRAPRKFGGSG</sequence>
<evidence type="ECO:0000313" key="2">
    <source>
        <dbReference type="EMBL" id="KAA8534353.1"/>
    </source>
</evidence>
<evidence type="ECO:0000313" key="3">
    <source>
        <dbReference type="Proteomes" id="UP000325577"/>
    </source>
</evidence>
<gene>
    <name evidence="2" type="ORF">F0562_031896</name>
</gene>
<dbReference type="AlphaFoldDB" id="A0A5J5ATT1"/>
<keyword evidence="3" id="KW-1185">Reference proteome</keyword>
<accession>A0A5J5ATT1</accession>
<name>A0A5J5ATT1_9ASTE</name>
<feature type="compositionally biased region" description="Polar residues" evidence="1">
    <location>
        <begin position="73"/>
        <end position="83"/>
    </location>
</feature>
<proteinExistence type="predicted"/>
<protein>
    <submittedName>
        <fullName evidence="2">Uncharacterized protein</fullName>
    </submittedName>
</protein>
<dbReference type="Proteomes" id="UP000325577">
    <property type="component" value="Linkage Group LG18"/>
</dbReference>
<feature type="region of interest" description="Disordered" evidence="1">
    <location>
        <begin position="68"/>
        <end position="95"/>
    </location>
</feature>
<evidence type="ECO:0000256" key="1">
    <source>
        <dbReference type="SAM" id="MobiDB-lite"/>
    </source>
</evidence>
<dbReference type="EMBL" id="CM018041">
    <property type="protein sequence ID" value="KAA8534353.1"/>
    <property type="molecule type" value="Genomic_DNA"/>
</dbReference>
<reference evidence="2 3" key="1">
    <citation type="submission" date="2019-09" db="EMBL/GenBank/DDBJ databases">
        <title>A chromosome-level genome assembly of the Chinese tupelo Nyssa sinensis.</title>
        <authorList>
            <person name="Yang X."/>
            <person name="Kang M."/>
            <person name="Yang Y."/>
            <person name="Xiong H."/>
            <person name="Wang M."/>
            <person name="Zhang Z."/>
            <person name="Wang Z."/>
            <person name="Wu H."/>
            <person name="Ma T."/>
            <person name="Liu J."/>
            <person name="Xi Z."/>
        </authorList>
    </citation>
    <scope>NUCLEOTIDE SEQUENCE [LARGE SCALE GENOMIC DNA]</scope>
    <source>
        <strain evidence="2">J267</strain>
        <tissue evidence="2">Leaf</tissue>
    </source>
</reference>